<comment type="caution">
    <text evidence="2">The sequence shown here is derived from an EMBL/GenBank/DDBJ whole genome shotgun (WGS) entry which is preliminary data.</text>
</comment>
<dbReference type="Proteomes" id="UP000322997">
    <property type="component" value="Unassembled WGS sequence"/>
</dbReference>
<dbReference type="RefSeq" id="WP_148985630.1">
    <property type="nucleotide sequence ID" value="NZ_CP128801.1"/>
</dbReference>
<evidence type="ECO:0000313" key="3">
    <source>
        <dbReference type="Proteomes" id="UP000322997"/>
    </source>
</evidence>
<feature type="chain" id="PRO_5022898708" evidence="1">
    <location>
        <begin position="22"/>
        <end position="197"/>
    </location>
</feature>
<gene>
    <name evidence="2" type="ORF">FZC83_15670</name>
</gene>
<proteinExistence type="predicted"/>
<dbReference type="NCBIfam" id="NF033193">
    <property type="entry name" value="lipo_NDxxF"/>
    <property type="match status" value="1"/>
</dbReference>
<protein>
    <submittedName>
        <fullName evidence="2">NDxxF motif lipoprotein</fullName>
    </submittedName>
</protein>
<accession>A0A5D4RPB1</accession>
<dbReference type="PROSITE" id="PS51257">
    <property type="entry name" value="PROKAR_LIPOPROTEIN"/>
    <property type="match status" value="1"/>
</dbReference>
<dbReference type="InterPro" id="IPR047903">
    <property type="entry name" value="NDxxF_lipo"/>
</dbReference>
<feature type="signal peptide" evidence="1">
    <location>
        <begin position="1"/>
        <end position="21"/>
    </location>
</feature>
<name>A0A5D4RPB1_9BACI</name>
<dbReference type="EMBL" id="VTEQ01000004">
    <property type="protein sequence ID" value="TYS53127.1"/>
    <property type="molecule type" value="Genomic_DNA"/>
</dbReference>
<keyword evidence="2" id="KW-0449">Lipoprotein</keyword>
<evidence type="ECO:0000256" key="1">
    <source>
        <dbReference type="SAM" id="SignalP"/>
    </source>
</evidence>
<sequence length="197" mass="22415">MKKTLSSVIAVLLVLCGCQQAEPHQDLEDEPVATLSEVEVPDAIFTSDRKGASITEDEIKSAIILYLNSSEDLDEIMQAFEESIYSEEELTRKEMDKVNKTLSLIEENDQNFSDFITSNFLPPDYAKGADRISQYITDYNDYIRSLDKAFDRFDKGEMKVSDLETILGSSGSVNGREQKKIEDFLREKDIQTRAFQQ</sequence>
<reference evidence="2 3" key="1">
    <citation type="submission" date="2019-08" db="EMBL/GenBank/DDBJ databases">
        <title>Bacillus genomes from the desert of Cuatro Cienegas, Coahuila.</title>
        <authorList>
            <person name="Olmedo-Alvarez G."/>
        </authorList>
    </citation>
    <scope>NUCLEOTIDE SEQUENCE [LARGE SCALE GENOMIC DNA]</scope>
    <source>
        <strain evidence="2 3">CH108_3D</strain>
    </source>
</reference>
<dbReference type="AlphaFoldDB" id="A0A5D4RPB1"/>
<keyword evidence="1" id="KW-0732">Signal</keyword>
<organism evidence="2 3">
    <name type="scientific">Rossellomorea marisflavi</name>
    <dbReference type="NCBI Taxonomy" id="189381"/>
    <lineage>
        <taxon>Bacteria</taxon>
        <taxon>Bacillati</taxon>
        <taxon>Bacillota</taxon>
        <taxon>Bacilli</taxon>
        <taxon>Bacillales</taxon>
        <taxon>Bacillaceae</taxon>
        <taxon>Rossellomorea</taxon>
    </lineage>
</organism>
<evidence type="ECO:0000313" key="2">
    <source>
        <dbReference type="EMBL" id="TYS53127.1"/>
    </source>
</evidence>